<feature type="domain" description="Solute-binding protein family 5" evidence="4">
    <location>
        <begin position="90"/>
        <end position="421"/>
    </location>
</feature>
<protein>
    <submittedName>
        <fullName evidence="5">Peptide ABC transporter substrate-binding protein</fullName>
    </submittedName>
</protein>
<evidence type="ECO:0000256" key="1">
    <source>
        <dbReference type="ARBA" id="ARBA00004193"/>
    </source>
</evidence>
<dbReference type="GO" id="GO:0042597">
    <property type="term" value="C:periplasmic space"/>
    <property type="evidence" value="ECO:0007669"/>
    <property type="project" value="UniProtKB-ARBA"/>
</dbReference>
<evidence type="ECO:0000313" key="6">
    <source>
        <dbReference type="Proteomes" id="UP000309133"/>
    </source>
</evidence>
<dbReference type="EMBL" id="SSSM01000005">
    <property type="protein sequence ID" value="THG29335.1"/>
    <property type="molecule type" value="Genomic_DNA"/>
</dbReference>
<dbReference type="PANTHER" id="PTHR30290:SF38">
    <property type="entry name" value="D,D-DIPEPTIDE-BINDING PERIPLASMIC PROTEIN DDPA-RELATED"/>
    <property type="match status" value="1"/>
</dbReference>
<evidence type="ECO:0000313" key="5">
    <source>
        <dbReference type="EMBL" id="THG29335.1"/>
    </source>
</evidence>
<dbReference type="InterPro" id="IPR000914">
    <property type="entry name" value="SBP_5_dom"/>
</dbReference>
<dbReference type="InterPro" id="IPR023765">
    <property type="entry name" value="SBP_5_CS"/>
</dbReference>
<dbReference type="InterPro" id="IPR030678">
    <property type="entry name" value="Peptide/Ni-bd"/>
</dbReference>
<keyword evidence="3" id="KW-0732">Signal</keyword>
<dbReference type="GO" id="GO:1904680">
    <property type="term" value="F:peptide transmembrane transporter activity"/>
    <property type="evidence" value="ECO:0007669"/>
    <property type="project" value="TreeGrafter"/>
</dbReference>
<dbReference type="PANTHER" id="PTHR30290">
    <property type="entry name" value="PERIPLASMIC BINDING COMPONENT OF ABC TRANSPORTER"/>
    <property type="match status" value="1"/>
</dbReference>
<gene>
    <name evidence="5" type="ORF">E6C64_11490</name>
</gene>
<dbReference type="PIRSF" id="PIRSF002741">
    <property type="entry name" value="MppA"/>
    <property type="match status" value="1"/>
</dbReference>
<dbReference type="InterPro" id="IPR039424">
    <property type="entry name" value="SBP_5"/>
</dbReference>
<keyword evidence="6" id="KW-1185">Reference proteome</keyword>
<dbReference type="GO" id="GO:0015833">
    <property type="term" value="P:peptide transport"/>
    <property type="evidence" value="ECO:0007669"/>
    <property type="project" value="TreeGrafter"/>
</dbReference>
<proteinExistence type="inferred from homology"/>
<dbReference type="Pfam" id="PF00496">
    <property type="entry name" value="SBP_bac_5"/>
    <property type="match status" value="1"/>
</dbReference>
<reference evidence="5 6" key="1">
    <citation type="submission" date="2019-04" db="EMBL/GenBank/DDBJ databases">
        <authorList>
            <person name="Jiang L."/>
        </authorList>
    </citation>
    <scope>NUCLEOTIDE SEQUENCE [LARGE SCALE GENOMIC DNA]</scope>
    <source>
        <strain evidence="5 6">YIM 131853</strain>
    </source>
</reference>
<evidence type="ECO:0000256" key="3">
    <source>
        <dbReference type="ARBA" id="ARBA00022729"/>
    </source>
</evidence>
<sequence>MTEPWAPHRRTTMFKWKSGAVLVAAALALAGCSGTGSGTASESGAAGGTLTWGAILPLSSFSAQNASWANESPYLQPVYDTLFQADPDGTPQPNIATQWEYNADRTVLDVTVRDDIKFTDGTSLDADAVTQNLLRFKEGTSPNANNLRNVEDVATIDTTHLEITLGAPDPALLTYLTQNAGLVESPAAFDSPNIETVPVGSGPYIFNADETVVGSSYVYDANPDYWNPDAQHYAKFIVNVYSDPTSLLNAIQGGQVNATTVLDNSSLPQMEAAGFTANSAETTWAGLLLSDVNGTLTPAMADVRVRQAINYAFDRDALLKAVLGEYGTATTQIFGPPSSSFDESLDDVYPYDPAKAKKLLAEAGYANGFTLTMPTAPVIPDSAFTLIASQLEAVGITVEYQAEADANAYISDLLQQKFSAAYFLLPSSLDNWQMSQAQIAAASNWNVFHIDDPKVEELISTIQNGDESAGESAGKELNAYIVDQAWFAPFYRQQTNFMTDANTKATVQVGNAVPYIWNVVPS</sequence>
<dbReference type="SUPFAM" id="SSF53850">
    <property type="entry name" value="Periplasmic binding protein-like II"/>
    <property type="match status" value="1"/>
</dbReference>
<comment type="caution">
    <text evidence="5">The sequence shown here is derived from an EMBL/GenBank/DDBJ whole genome shotgun (WGS) entry which is preliminary data.</text>
</comment>
<accession>A0A4S4FJD2</accession>
<name>A0A4S4FJD2_9MICO</name>
<comment type="similarity">
    <text evidence="2">Belongs to the bacterial solute-binding protein 5 family.</text>
</comment>
<dbReference type="Proteomes" id="UP000309133">
    <property type="component" value="Unassembled WGS sequence"/>
</dbReference>
<dbReference type="Gene3D" id="3.40.190.10">
    <property type="entry name" value="Periplasmic binding protein-like II"/>
    <property type="match status" value="1"/>
</dbReference>
<organism evidence="5 6">
    <name type="scientific">Naasia lichenicola</name>
    <dbReference type="NCBI Taxonomy" id="2565933"/>
    <lineage>
        <taxon>Bacteria</taxon>
        <taxon>Bacillati</taxon>
        <taxon>Actinomycetota</taxon>
        <taxon>Actinomycetes</taxon>
        <taxon>Micrococcales</taxon>
        <taxon>Microbacteriaceae</taxon>
        <taxon>Naasia</taxon>
    </lineage>
</organism>
<dbReference type="PROSITE" id="PS01040">
    <property type="entry name" value="SBP_BACTERIAL_5"/>
    <property type="match status" value="1"/>
</dbReference>
<evidence type="ECO:0000259" key="4">
    <source>
        <dbReference type="Pfam" id="PF00496"/>
    </source>
</evidence>
<dbReference type="AlphaFoldDB" id="A0A4S4FJD2"/>
<comment type="subcellular location">
    <subcellularLocation>
        <location evidence="1">Cell membrane</location>
        <topology evidence="1">Lipid-anchor</topology>
    </subcellularLocation>
</comment>
<evidence type="ECO:0000256" key="2">
    <source>
        <dbReference type="ARBA" id="ARBA00005695"/>
    </source>
</evidence>
<dbReference type="Gene3D" id="3.10.105.10">
    <property type="entry name" value="Dipeptide-binding Protein, Domain 3"/>
    <property type="match status" value="1"/>
</dbReference>
<dbReference type="GO" id="GO:0043190">
    <property type="term" value="C:ATP-binding cassette (ABC) transporter complex"/>
    <property type="evidence" value="ECO:0007669"/>
    <property type="project" value="InterPro"/>
</dbReference>